<feature type="compositionally biased region" description="Polar residues" evidence="9">
    <location>
        <begin position="65"/>
        <end position="77"/>
    </location>
</feature>
<dbReference type="Proteomes" id="UP000076727">
    <property type="component" value="Unassembled WGS sequence"/>
</dbReference>
<evidence type="ECO:0000256" key="8">
    <source>
        <dbReference type="PROSITE-ProRule" id="PRU00091"/>
    </source>
</evidence>
<keyword evidence="3" id="KW-0344">Guanine-nucleotide releasing factor</keyword>
<feature type="region of interest" description="Disordered" evidence="9">
    <location>
        <begin position="50"/>
        <end position="106"/>
    </location>
</feature>
<dbReference type="InterPro" id="IPR000306">
    <property type="entry name" value="Znf_FYVE"/>
</dbReference>
<dbReference type="PROSITE" id="PS50010">
    <property type="entry name" value="DH_2"/>
    <property type="match status" value="1"/>
</dbReference>
<keyword evidence="4" id="KW-0479">Metal-binding</keyword>
<evidence type="ECO:0008006" key="15">
    <source>
        <dbReference type="Google" id="ProtNLM"/>
    </source>
</evidence>
<evidence type="ECO:0000313" key="14">
    <source>
        <dbReference type="Proteomes" id="UP000076727"/>
    </source>
</evidence>
<dbReference type="OrthoDB" id="660555at2759"/>
<dbReference type="GO" id="GO:0005085">
    <property type="term" value="F:guanyl-nucleotide exchange factor activity"/>
    <property type="evidence" value="ECO:0007669"/>
    <property type="project" value="UniProtKB-KW"/>
</dbReference>
<keyword evidence="5 8" id="KW-0863">Zinc-finger</keyword>
<sequence>MVDFPSSSELSSSQSDVHYQRPQYLPFRRISLPSAPNLLHRQSVVSTASFDSLPEENSAPGSAVSPATPTVIRNATRSPGRRPSSIDISRKARRRSQMRPIDEQREAKRRKVINEFHETEKSYVDGLELIYSHFLTPIIASLDTPQQLLDRNELTSIFSNFIDIWNLHRSFYTSLTAFLDTSSSAQANESQPPLSPVLLSHFPYLSLYTPFVSSFSDTLASYSALLNSHPAFAAFIAQQESDPRCGKLKFRDWLLTIVQRCPRYLLLLKDLISCTGPEDPEYAQLTAVHTLVSKITSSLNASLHTHAQTLALLALQRNTANLPFKLIAPGRTFFKRAPLLQLEGSSAKEREFLLFSDCLLWLASADGDVFSDRWGGDPSPTTPTRPPLIRMRSKSDADMVGAAEAMKRKESVLKFRLSASPAKRKSRHASSGTDERWVYKGYVDLVDVEVIVPPAREVDDERRLEILSPQQSFAVYAANEEERDDWCTAIRNAKSSLLVSLNVMQPNSTLTSSSSTNHLRRTLQALPYSPEENGVKPKRGRVDHFVPAIWIPDGKTQSCMRCGRTFGWRRRRHHCRLCGRCVCGDCSSKTFFILDDGVKDNKDSHKPARACDACYDTVFPLLERSPTSPGGVGAGTTHAHLTLSGLKSMPSLVFGDNRGSSPAALLAVDLALESPNRVLTRIEDESAIADAEDANGAPAVSAIRVRPVARPRSYVQILEDFHEHAHGTPSPSPSRSRYGTSGWDDSTLDDSRVLGVDDGGSSLMLDSPSNAGSSLPLTPRKENTARRHKRFSLPAVALQTSPVTARPNVVGEGNSRRFSLVLGRSPGVHAPEPNGFKDGLAAGKLSELLSRVRG</sequence>
<evidence type="ECO:0000256" key="9">
    <source>
        <dbReference type="SAM" id="MobiDB-lite"/>
    </source>
</evidence>
<gene>
    <name evidence="13" type="ORF">DAEQUDRAFT_679472</name>
</gene>
<evidence type="ECO:0000259" key="10">
    <source>
        <dbReference type="PROSITE" id="PS50003"/>
    </source>
</evidence>
<dbReference type="InterPro" id="IPR017455">
    <property type="entry name" value="Znf_FYVE-rel"/>
</dbReference>
<evidence type="ECO:0000256" key="5">
    <source>
        <dbReference type="ARBA" id="ARBA00022771"/>
    </source>
</evidence>
<dbReference type="SUPFAM" id="SSF50729">
    <property type="entry name" value="PH domain-like"/>
    <property type="match status" value="1"/>
</dbReference>
<proteinExistence type="predicted"/>
<dbReference type="PROSITE" id="PS50178">
    <property type="entry name" value="ZF_FYVE"/>
    <property type="match status" value="1"/>
</dbReference>
<evidence type="ECO:0000256" key="7">
    <source>
        <dbReference type="ARBA" id="ARBA00023212"/>
    </source>
</evidence>
<accession>A0A165L4G7</accession>
<feature type="region of interest" description="Disordered" evidence="9">
    <location>
        <begin position="722"/>
        <end position="787"/>
    </location>
</feature>
<dbReference type="InterPro" id="IPR011011">
    <property type="entry name" value="Znf_FYVE_PHD"/>
</dbReference>
<dbReference type="CDD" id="cd00160">
    <property type="entry name" value="RhoGEF"/>
    <property type="match status" value="1"/>
</dbReference>
<evidence type="ECO:0000313" key="13">
    <source>
        <dbReference type="EMBL" id="KZT63931.1"/>
    </source>
</evidence>
<dbReference type="InterPro" id="IPR001849">
    <property type="entry name" value="PH_domain"/>
</dbReference>
<dbReference type="SMART" id="SM00064">
    <property type="entry name" value="FYVE"/>
    <property type="match status" value="1"/>
</dbReference>
<dbReference type="SUPFAM" id="SSF48065">
    <property type="entry name" value="DBL homology domain (DH-domain)"/>
    <property type="match status" value="1"/>
</dbReference>
<dbReference type="Pfam" id="PF00621">
    <property type="entry name" value="RhoGEF"/>
    <property type="match status" value="1"/>
</dbReference>
<keyword evidence="2" id="KW-0963">Cytoplasm</keyword>
<evidence type="ECO:0000256" key="2">
    <source>
        <dbReference type="ARBA" id="ARBA00022490"/>
    </source>
</evidence>
<dbReference type="Pfam" id="PF01363">
    <property type="entry name" value="FYVE"/>
    <property type="match status" value="1"/>
</dbReference>
<comment type="subcellular location">
    <subcellularLocation>
        <location evidence="1">Cytoplasm</location>
        <location evidence="1">Cytoskeleton</location>
    </subcellularLocation>
</comment>
<dbReference type="InterPro" id="IPR051092">
    <property type="entry name" value="FYVE_RhoGEF_PH"/>
</dbReference>
<evidence type="ECO:0000256" key="4">
    <source>
        <dbReference type="ARBA" id="ARBA00022723"/>
    </source>
</evidence>
<dbReference type="InterPro" id="IPR035899">
    <property type="entry name" value="DBL_dom_sf"/>
</dbReference>
<dbReference type="PROSITE" id="PS50003">
    <property type="entry name" value="PH_DOMAIN"/>
    <property type="match status" value="1"/>
</dbReference>
<dbReference type="GO" id="GO:0008270">
    <property type="term" value="F:zinc ion binding"/>
    <property type="evidence" value="ECO:0007669"/>
    <property type="project" value="UniProtKB-KW"/>
</dbReference>
<dbReference type="STRING" id="1314783.A0A165L4G7"/>
<dbReference type="InterPro" id="IPR000219">
    <property type="entry name" value="DH_dom"/>
</dbReference>
<keyword evidence="7" id="KW-0206">Cytoskeleton</keyword>
<evidence type="ECO:0000256" key="3">
    <source>
        <dbReference type="ARBA" id="ARBA00022658"/>
    </source>
</evidence>
<dbReference type="GO" id="GO:0005856">
    <property type="term" value="C:cytoskeleton"/>
    <property type="evidence" value="ECO:0007669"/>
    <property type="project" value="UniProtKB-SubCell"/>
</dbReference>
<evidence type="ECO:0000256" key="1">
    <source>
        <dbReference type="ARBA" id="ARBA00004245"/>
    </source>
</evidence>
<dbReference type="PANTHER" id="PTHR12673">
    <property type="entry name" value="FACIOGENITAL DYSPLASIA PROTEIN"/>
    <property type="match status" value="1"/>
</dbReference>
<dbReference type="SMART" id="SM00233">
    <property type="entry name" value="PH"/>
    <property type="match status" value="1"/>
</dbReference>
<evidence type="ECO:0000256" key="6">
    <source>
        <dbReference type="ARBA" id="ARBA00022833"/>
    </source>
</evidence>
<dbReference type="InterPro" id="IPR013083">
    <property type="entry name" value="Znf_RING/FYVE/PHD"/>
</dbReference>
<dbReference type="InterPro" id="IPR011993">
    <property type="entry name" value="PH-like_dom_sf"/>
</dbReference>
<keyword evidence="14" id="KW-1185">Reference proteome</keyword>
<dbReference type="AlphaFoldDB" id="A0A165L4G7"/>
<dbReference type="SMART" id="SM00325">
    <property type="entry name" value="RhoGEF"/>
    <property type="match status" value="1"/>
</dbReference>
<reference evidence="13 14" key="1">
    <citation type="journal article" date="2016" name="Mol. Biol. Evol.">
        <title>Comparative Genomics of Early-Diverging Mushroom-Forming Fungi Provides Insights into the Origins of Lignocellulose Decay Capabilities.</title>
        <authorList>
            <person name="Nagy L.G."/>
            <person name="Riley R."/>
            <person name="Tritt A."/>
            <person name="Adam C."/>
            <person name="Daum C."/>
            <person name="Floudas D."/>
            <person name="Sun H."/>
            <person name="Yadav J.S."/>
            <person name="Pangilinan J."/>
            <person name="Larsson K.H."/>
            <person name="Matsuura K."/>
            <person name="Barry K."/>
            <person name="Labutti K."/>
            <person name="Kuo R."/>
            <person name="Ohm R.A."/>
            <person name="Bhattacharya S.S."/>
            <person name="Shirouzu T."/>
            <person name="Yoshinaga Y."/>
            <person name="Martin F.M."/>
            <person name="Grigoriev I.V."/>
            <person name="Hibbett D.S."/>
        </authorList>
    </citation>
    <scope>NUCLEOTIDE SEQUENCE [LARGE SCALE GENOMIC DNA]</scope>
    <source>
        <strain evidence="13 14">L-15889</strain>
    </source>
</reference>
<dbReference type="Gene3D" id="1.20.900.10">
    <property type="entry name" value="Dbl homology (DH) domain"/>
    <property type="match status" value="1"/>
</dbReference>
<dbReference type="Gene3D" id="2.30.29.30">
    <property type="entry name" value="Pleckstrin-homology domain (PH domain)/Phosphotyrosine-binding domain (PTB)"/>
    <property type="match status" value="1"/>
</dbReference>
<keyword evidence="6" id="KW-0862">Zinc</keyword>
<evidence type="ECO:0000259" key="11">
    <source>
        <dbReference type="PROSITE" id="PS50010"/>
    </source>
</evidence>
<dbReference type="Gene3D" id="3.30.40.10">
    <property type="entry name" value="Zinc/RING finger domain, C3HC4 (zinc finger)"/>
    <property type="match status" value="1"/>
</dbReference>
<protein>
    <recommendedName>
        <fullName evidence="15">Dbl homology domain-containing protein</fullName>
    </recommendedName>
</protein>
<dbReference type="PANTHER" id="PTHR12673:SF159">
    <property type="entry name" value="LD03170P"/>
    <property type="match status" value="1"/>
</dbReference>
<feature type="domain" description="PH" evidence="10">
    <location>
        <begin position="332"/>
        <end position="495"/>
    </location>
</feature>
<feature type="compositionally biased region" description="Polar residues" evidence="9">
    <location>
        <begin position="767"/>
        <end position="776"/>
    </location>
</feature>
<organism evidence="13 14">
    <name type="scientific">Daedalea quercina L-15889</name>
    <dbReference type="NCBI Taxonomy" id="1314783"/>
    <lineage>
        <taxon>Eukaryota</taxon>
        <taxon>Fungi</taxon>
        <taxon>Dikarya</taxon>
        <taxon>Basidiomycota</taxon>
        <taxon>Agaricomycotina</taxon>
        <taxon>Agaricomycetes</taxon>
        <taxon>Polyporales</taxon>
        <taxon>Fomitopsis</taxon>
    </lineage>
</organism>
<dbReference type="EMBL" id="KV429149">
    <property type="protein sequence ID" value="KZT63931.1"/>
    <property type="molecule type" value="Genomic_DNA"/>
</dbReference>
<evidence type="ECO:0000259" key="12">
    <source>
        <dbReference type="PROSITE" id="PS50178"/>
    </source>
</evidence>
<dbReference type="SUPFAM" id="SSF57903">
    <property type="entry name" value="FYVE/PHD zinc finger"/>
    <property type="match status" value="1"/>
</dbReference>
<name>A0A165L4G7_9APHY</name>
<feature type="domain" description="FYVE-type" evidence="12">
    <location>
        <begin position="553"/>
        <end position="619"/>
    </location>
</feature>
<feature type="domain" description="DH" evidence="11">
    <location>
        <begin position="108"/>
        <end position="302"/>
    </location>
</feature>
<dbReference type="GO" id="GO:0005737">
    <property type="term" value="C:cytoplasm"/>
    <property type="evidence" value="ECO:0007669"/>
    <property type="project" value="TreeGrafter"/>
</dbReference>